<sequence length="33" mass="3504">MTQLGEIRPEEMAAVTTSEPLVDVPEASASTSR</sequence>
<protein>
    <submittedName>
        <fullName evidence="2">(rape) hypothetical protein</fullName>
    </submittedName>
</protein>
<evidence type="ECO:0000313" key="2">
    <source>
        <dbReference type="EMBL" id="CAF2087667.1"/>
    </source>
</evidence>
<accession>A0A816SGI9</accession>
<name>A0A816SGI9_BRANA</name>
<evidence type="ECO:0000256" key="1">
    <source>
        <dbReference type="SAM" id="MobiDB-lite"/>
    </source>
</evidence>
<dbReference type="Proteomes" id="UP001295469">
    <property type="component" value="Chromosome A06"/>
</dbReference>
<organism evidence="2">
    <name type="scientific">Brassica napus</name>
    <name type="common">Rape</name>
    <dbReference type="NCBI Taxonomy" id="3708"/>
    <lineage>
        <taxon>Eukaryota</taxon>
        <taxon>Viridiplantae</taxon>
        <taxon>Streptophyta</taxon>
        <taxon>Embryophyta</taxon>
        <taxon>Tracheophyta</taxon>
        <taxon>Spermatophyta</taxon>
        <taxon>Magnoliopsida</taxon>
        <taxon>eudicotyledons</taxon>
        <taxon>Gunneridae</taxon>
        <taxon>Pentapetalae</taxon>
        <taxon>rosids</taxon>
        <taxon>malvids</taxon>
        <taxon>Brassicales</taxon>
        <taxon>Brassicaceae</taxon>
        <taxon>Brassiceae</taxon>
        <taxon>Brassica</taxon>
    </lineage>
</organism>
<feature type="region of interest" description="Disordered" evidence="1">
    <location>
        <begin position="1"/>
        <end position="33"/>
    </location>
</feature>
<dbReference type="EMBL" id="HG994360">
    <property type="protein sequence ID" value="CAF2087667.1"/>
    <property type="molecule type" value="Genomic_DNA"/>
</dbReference>
<reference evidence="2" key="1">
    <citation type="submission" date="2021-01" db="EMBL/GenBank/DDBJ databases">
        <authorList>
            <consortium name="Genoscope - CEA"/>
            <person name="William W."/>
        </authorList>
    </citation>
    <scope>NUCLEOTIDE SEQUENCE</scope>
</reference>
<gene>
    <name evidence="2" type="ORF">DARMORV10_A06P30010.1</name>
</gene>
<proteinExistence type="predicted"/>
<dbReference type="AlphaFoldDB" id="A0A816SGI9"/>